<dbReference type="GO" id="GO:0051082">
    <property type="term" value="F:unfolded protein binding"/>
    <property type="evidence" value="ECO:0007669"/>
    <property type="project" value="TreeGrafter"/>
</dbReference>
<evidence type="ECO:0000259" key="1">
    <source>
        <dbReference type="Pfam" id="PF18403"/>
    </source>
</evidence>
<dbReference type="GO" id="GO:0003980">
    <property type="term" value="F:UDP-glucose:glycoprotein glucosyltransferase activity"/>
    <property type="evidence" value="ECO:0007669"/>
    <property type="project" value="InterPro"/>
</dbReference>
<protein>
    <recommendedName>
        <fullName evidence="1">UDP-glucose:glycoprotein glucosyltransferase thioredoxin-like domain-containing protein</fullName>
    </recommendedName>
</protein>
<dbReference type="AlphaFoldDB" id="A0A1X7T8B3"/>
<name>A0A1X7T8B3_AMPQE</name>
<reference evidence="2" key="1">
    <citation type="submission" date="2017-05" db="UniProtKB">
        <authorList>
            <consortium name="EnsemblMetazoa"/>
        </authorList>
    </citation>
    <scope>IDENTIFICATION</scope>
</reference>
<dbReference type="PANTHER" id="PTHR11226">
    <property type="entry name" value="UDP-GLUCOSE GLYCOPROTEIN:GLUCOSYLTRANSFERASE"/>
    <property type="match status" value="1"/>
</dbReference>
<dbReference type="eggNOG" id="KOG1879">
    <property type="taxonomic scope" value="Eukaryota"/>
</dbReference>
<dbReference type="OrthoDB" id="9350125at2759"/>
<dbReference type="GO" id="GO:0018279">
    <property type="term" value="P:protein N-linked glycosylation via asparagine"/>
    <property type="evidence" value="ECO:0007669"/>
    <property type="project" value="TreeGrafter"/>
</dbReference>
<dbReference type="GO" id="GO:0005783">
    <property type="term" value="C:endoplasmic reticulum"/>
    <property type="evidence" value="ECO:0007669"/>
    <property type="project" value="TreeGrafter"/>
</dbReference>
<dbReference type="Pfam" id="PF18403">
    <property type="entry name" value="Thioredoxin_15"/>
    <property type="match status" value="1"/>
</dbReference>
<accession>A0A1X7T8B3</accession>
<dbReference type="InterPro" id="IPR040525">
    <property type="entry name" value="UGGT_TRXL_4"/>
</dbReference>
<dbReference type="PANTHER" id="PTHR11226:SF0">
    <property type="entry name" value="UDP-GLUCOSE:GLYCOPROTEIN GLUCOSYLTRANSFERASE"/>
    <property type="match status" value="1"/>
</dbReference>
<feature type="domain" description="UDP-glucose:glycoprotein glucosyltransferase thioredoxin-like" evidence="1">
    <location>
        <begin position="104"/>
        <end position="256"/>
    </location>
</feature>
<dbReference type="EnsemblMetazoa" id="Aqu2.1.10779_001">
    <property type="protein sequence ID" value="Aqu2.1.10779_001"/>
    <property type="gene ID" value="Aqu2.1.10779"/>
</dbReference>
<sequence>MKYNPYTRFSELPQVTVNGVVLELEDEDLQNAIVNEVQHQTSEIQQLVYRPNVLQCLNKHVANLDSLKVDLSGVWSGGDLPLTLLTKAQLSAAVATQMNYLTSKEVSIIQSQRPSVAIQSLTLLLSLEDGQGLENEEELVGLFKDIEKFKMAAFEKRMKELASSSVFEYQREFLKRVLQLEPRASAILSNGRLIGPLGPKESFIFDDLEALYNFEISSHAQTISNAIDSVDLILPDPDSDTTEYRSDLVMRLASLLRSQTKARRLELDGFKKEHSVLLFLLSPLVLLFIFS</sequence>
<evidence type="ECO:0000313" key="2">
    <source>
        <dbReference type="EnsemblMetazoa" id="Aqu2.1.10779_001"/>
    </source>
</evidence>
<organism evidence="2">
    <name type="scientific">Amphimedon queenslandica</name>
    <name type="common">Sponge</name>
    <dbReference type="NCBI Taxonomy" id="400682"/>
    <lineage>
        <taxon>Eukaryota</taxon>
        <taxon>Metazoa</taxon>
        <taxon>Porifera</taxon>
        <taxon>Demospongiae</taxon>
        <taxon>Heteroscleromorpha</taxon>
        <taxon>Haplosclerida</taxon>
        <taxon>Niphatidae</taxon>
        <taxon>Amphimedon</taxon>
    </lineage>
</organism>
<dbReference type="InterPro" id="IPR009448">
    <property type="entry name" value="UDP-g_GGtrans"/>
</dbReference>
<dbReference type="InParanoid" id="A0A1X7T8B3"/>
<proteinExistence type="predicted"/>
<dbReference type="GO" id="GO:0036503">
    <property type="term" value="P:ERAD pathway"/>
    <property type="evidence" value="ECO:0007669"/>
    <property type="project" value="TreeGrafter"/>
</dbReference>